<reference evidence="7" key="1">
    <citation type="submission" date="2011-02" db="EMBL/GenBank/DDBJ databases">
        <title>Complete sequence of Spirochaeta sp. Buddy.</title>
        <authorList>
            <person name="Lucas S."/>
            <person name="Copeland A."/>
            <person name="Lapidus A."/>
            <person name="Cheng J.-F."/>
            <person name="Goodwin L."/>
            <person name="Pitluck S."/>
            <person name="Zeytun A."/>
            <person name="Detter J.C."/>
            <person name="Han C."/>
            <person name="Tapia R."/>
            <person name="Land M."/>
            <person name="Hauser L."/>
            <person name="Kyrpides N."/>
            <person name="Ivanova N."/>
            <person name="Mikhailova N."/>
            <person name="Pagani I."/>
            <person name="Ritalahti K.M."/>
            <person name="Loeffler F.E."/>
            <person name="Woyke T."/>
        </authorList>
    </citation>
    <scope>NUCLEOTIDE SEQUENCE [LARGE SCALE GENOMIC DNA]</scope>
    <source>
        <strain evidence="7">ATCC BAA-1886 / DSM 22777 / Buddy</strain>
    </source>
</reference>
<feature type="compositionally biased region" description="Basic and acidic residues" evidence="4">
    <location>
        <begin position="511"/>
        <end position="534"/>
    </location>
</feature>
<feature type="compositionally biased region" description="Acidic residues" evidence="4">
    <location>
        <begin position="394"/>
        <end position="449"/>
    </location>
</feature>
<evidence type="ECO:0000313" key="6">
    <source>
        <dbReference type="EMBL" id="ADY13747.1"/>
    </source>
</evidence>
<dbReference type="HOGENOM" id="CLU_323350_0_0_12"/>
<feature type="compositionally biased region" description="Basic and acidic residues" evidence="4">
    <location>
        <begin position="849"/>
        <end position="862"/>
    </location>
</feature>
<keyword evidence="1 6" id="KW-0489">Methyltransferase</keyword>
<evidence type="ECO:0000256" key="1">
    <source>
        <dbReference type="ARBA" id="ARBA00022603"/>
    </source>
</evidence>
<dbReference type="EC" id="2.1.1.171" evidence="6"/>
<feature type="compositionally biased region" description="Basic and acidic residues" evidence="4">
    <location>
        <begin position="541"/>
        <end position="564"/>
    </location>
</feature>
<feature type="region of interest" description="Disordered" evidence="4">
    <location>
        <begin position="392"/>
        <end position="879"/>
    </location>
</feature>
<evidence type="ECO:0000259" key="5">
    <source>
        <dbReference type="Pfam" id="PF10672"/>
    </source>
</evidence>
<keyword evidence="2 6" id="KW-0808">Transferase</keyword>
<feature type="compositionally biased region" description="Basic and acidic residues" evidence="4">
    <location>
        <begin position="454"/>
        <end position="504"/>
    </location>
</feature>
<dbReference type="InterPro" id="IPR029063">
    <property type="entry name" value="SAM-dependent_MTases_sf"/>
</dbReference>
<evidence type="ECO:0000256" key="4">
    <source>
        <dbReference type="SAM" id="MobiDB-lite"/>
    </source>
</evidence>
<keyword evidence="7" id="KW-1185">Reference proteome</keyword>
<dbReference type="Gene3D" id="3.30.750.80">
    <property type="entry name" value="RNA methyltransferase domain (HRMD) like"/>
    <property type="match status" value="1"/>
</dbReference>
<proteinExistence type="predicted"/>
<dbReference type="SUPFAM" id="SSF53335">
    <property type="entry name" value="S-adenosyl-L-methionine-dependent methyltransferases"/>
    <property type="match status" value="1"/>
</dbReference>
<dbReference type="Proteomes" id="UP000008466">
    <property type="component" value="Chromosome"/>
</dbReference>
<dbReference type="eggNOG" id="COG1092">
    <property type="taxonomic scope" value="Bacteria"/>
</dbReference>
<gene>
    <name evidence="6" type="ordered locus">SpiBuddy_1924</name>
</gene>
<name>F0RWW6_SPHGB</name>
<sequence>MDYTEKDFSKILKGNALKMRRMMLKSGTTCMRVYDRNLERFPVTVDLYGPYARVTDYSDEGLDEEEELICCDIVSRMLYIQADRVIFHRRPKRVGKEQHSLQGETSLVLQVTENELFFTVDLTKRIDTGLFLDHMLTRMMVESVSQGCRVLNLFSYTGAFSVYAARGGATSVESVDLSSTYTAWAQKNLADNGYSTVMYPCIAADAWQYVVEALSSGKVYDLIVFDPPSFSNSRKMDYDFDVQRDYQRWMKVLNALLAREGKLVFSTNLGTFRMDTKAVRGFEVQEITTQVVAPGFTRRLGTARTWLLQKQQDVRITAADLRTVEKKAGNDQREEHVDVESMKKEKALKDIEVQEEKIVAEIAQEEAVQEDVVVVAESAQEEIVQEEAVVAESVQDEAVQEEESSDLEQDTEEAADETEANEVEDDLLTLHWDDEDIAPLFEEDGEAEQTEATRSPRMDRERTGNEERGPRHDDRRPAYGNRDERRPYGDRNERPSSFRDRPAGDRPSYGNREERRPYGDRSERPSSFRDRPAGDRPSYGNREERRPYGDRSERPSSFRDRPAGDRPSYGNREERRPYGDRPERPSFRDRDDRKPFGDRPSFRDRPAGDREERRPYGDRPERPSFRDRDDRKPFGDRPSFRDRPAGDREERRPYGDRPERPSFRDRDDRKPFGDRPSFRDRPAGDREERRPYGDRPERPSFHDRDDRKPFGDRPSFRDRPAGDREERRPYGDRPERPSFRDRDDRKPFGDRPSFRDRPAGDREERRPYGDRPERPSFHDRDDRKPFGDRPSFRDRPAGDREERRPYGDRPERPAFRRSEDRPAFSAPRDEIGADARVKRERKSSPKPYGFDKFRETKTRGENENDSFFWLDEDGKNKDK</sequence>
<dbReference type="OrthoDB" id="9805492at2"/>
<dbReference type="EMBL" id="CP002541">
    <property type="protein sequence ID" value="ADY13747.1"/>
    <property type="molecule type" value="Genomic_DNA"/>
</dbReference>
<dbReference type="InterPro" id="IPR019614">
    <property type="entry name" value="SAM-dep_methyl-trfase"/>
</dbReference>
<dbReference type="KEGG" id="sbu:SpiBuddy_1924"/>
<dbReference type="CDD" id="cd02440">
    <property type="entry name" value="AdoMet_MTases"/>
    <property type="match status" value="1"/>
</dbReference>
<dbReference type="PANTHER" id="PTHR43042:SF3">
    <property type="entry name" value="RIBOSOMAL RNA LARGE SUBUNIT METHYLTRANSFERASE YWBD-RELATED"/>
    <property type="match status" value="1"/>
</dbReference>
<dbReference type="Pfam" id="PF10672">
    <property type="entry name" value="Methyltrans_SAM"/>
    <property type="match status" value="1"/>
</dbReference>
<dbReference type="PANTHER" id="PTHR43042">
    <property type="entry name" value="SAM-DEPENDENT METHYLTRANSFERASE"/>
    <property type="match status" value="1"/>
</dbReference>
<evidence type="ECO:0000256" key="3">
    <source>
        <dbReference type="ARBA" id="ARBA00022691"/>
    </source>
</evidence>
<dbReference type="GO" id="GO:0052913">
    <property type="term" value="F:16S rRNA (guanine(966)-N(2))-methyltransferase activity"/>
    <property type="evidence" value="ECO:0007669"/>
    <property type="project" value="UniProtKB-EC"/>
</dbReference>
<dbReference type="Gene3D" id="3.40.50.150">
    <property type="entry name" value="Vaccinia Virus protein VP39"/>
    <property type="match status" value="1"/>
</dbReference>
<dbReference type="AlphaFoldDB" id="F0RWW6"/>
<protein>
    <submittedName>
        <fullName evidence="6">rRNA (Guanine-N(2)-)-methyltransferase</fullName>
        <ecNumber evidence="6">2.1.1.171</ecNumber>
    </submittedName>
</protein>
<evidence type="ECO:0000313" key="7">
    <source>
        <dbReference type="Proteomes" id="UP000008466"/>
    </source>
</evidence>
<dbReference type="STRING" id="158189.SpiBuddy_1924"/>
<feature type="domain" description="S-adenosylmethionine-dependent methyltransferase" evidence="5">
    <location>
        <begin position="96"/>
        <end position="268"/>
    </location>
</feature>
<accession>F0RWW6</accession>
<feature type="compositionally biased region" description="Basic and acidic residues" evidence="4">
    <location>
        <begin position="571"/>
        <end position="837"/>
    </location>
</feature>
<evidence type="ECO:0000256" key="2">
    <source>
        <dbReference type="ARBA" id="ARBA00022679"/>
    </source>
</evidence>
<keyword evidence="3" id="KW-0949">S-adenosyl-L-methionine</keyword>
<organism evidence="6 7">
    <name type="scientific">Sphaerochaeta globosa (strain ATCC BAA-1886 / DSM 22777 / Buddy)</name>
    <name type="common">Spirochaeta sp. (strain Buddy)</name>
    <dbReference type="NCBI Taxonomy" id="158189"/>
    <lineage>
        <taxon>Bacteria</taxon>
        <taxon>Pseudomonadati</taxon>
        <taxon>Spirochaetota</taxon>
        <taxon>Spirochaetia</taxon>
        <taxon>Spirochaetales</taxon>
        <taxon>Sphaerochaetaceae</taxon>
        <taxon>Sphaerochaeta</taxon>
    </lineage>
</organism>